<gene>
    <name evidence="1" type="ORF">DI598_05325</name>
</gene>
<sequence length="187" mass="21715">MSNRRAYDIAFVGLKPGIHEFEYHIDDKFFESYGEQDFHNCNADVKLTLDKQNGFLLLKFDIAGTVDSQCDRCGNPLVLQLWDEFNIVVKMVEEPEAMNDNEEDPDVYYISRTESHLHLSDWIYEFISLSVPNQHYCGENEDGSSKCNPEVLAKLAKMKRDAEEVSEMAKKDNSIWKDLDKFKDLED</sequence>
<dbReference type="Pfam" id="PF02620">
    <property type="entry name" value="YceD"/>
    <property type="match status" value="1"/>
</dbReference>
<evidence type="ECO:0000313" key="1">
    <source>
        <dbReference type="EMBL" id="PZP50545.1"/>
    </source>
</evidence>
<proteinExistence type="predicted"/>
<organism evidence="1 2">
    <name type="scientific">Pseudopedobacter saltans</name>
    <dbReference type="NCBI Taxonomy" id="151895"/>
    <lineage>
        <taxon>Bacteria</taxon>
        <taxon>Pseudomonadati</taxon>
        <taxon>Bacteroidota</taxon>
        <taxon>Sphingobacteriia</taxon>
        <taxon>Sphingobacteriales</taxon>
        <taxon>Sphingobacteriaceae</taxon>
        <taxon>Pseudopedobacter</taxon>
    </lineage>
</organism>
<dbReference type="Proteomes" id="UP000249645">
    <property type="component" value="Unassembled WGS sequence"/>
</dbReference>
<dbReference type="AlphaFoldDB" id="A0A2W5F347"/>
<reference evidence="1 2" key="1">
    <citation type="submission" date="2017-11" db="EMBL/GenBank/DDBJ databases">
        <title>Infants hospitalized years apart are colonized by the same room-sourced microbial strains.</title>
        <authorList>
            <person name="Brooks B."/>
            <person name="Olm M.R."/>
            <person name="Firek B.A."/>
            <person name="Baker R."/>
            <person name="Thomas B.C."/>
            <person name="Morowitz M.J."/>
            <person name="Banfield J.F."/>
        </authorList>
    </citation>
    <scope>NUCLEOTIDE SEQUENCE [LARGE SCALE GENOMIC DNA]</scope>
    <source>
        <strain evidence="1">S2_009_000_R2_76</strain>
    </source>
</reference>
<dbReference type="InterPro" id="IPR003772">
    <property type="entry name" value="YceD"/>
</dbReference>
<protein>
    <submittedName>
        <fullName evidence="1">DUF177 domain-containing protein</fullName>
    </submittedName>
</protein>
<name>A0A2W5F347_9SPHI</name>
<evidence type="ECO:0000313" key="2">
    <source>
        <dbReference type="Proteomes" id="UP000249645"/>
    </source>
</evidence>
<accession>A0A2W5F347</accession>
<comment type="caution">
    <text evidence="1">The sequence shown here is derived from an EMBL/GenBank/DDBJ whole genome shotgun (WGS) entry which is preliminary data.</text>
</comment>
<dbReference type="EMBL" id="QFOI01000063">
    <property type="protein sequence ID" value="PZP50545.1"/>
    <property type="molecule type" value="Genomic_DNA"/>
</dbReference>